<dbReference type="SMART" id="SM00338">
    <property type="entry name" value="BRLZ"/>
    <property type="match status" value="1"/>
</dbReference>
<sequence length="591" mass="67549">MAGNIIGTSSYSEAMDLSDLDDCGYDQDSFEDTPSPAATVPPSTSPEAPPVKIRKKPGRKPNPASPALRKAQNRAAQRAFRERKERHMKELETNIKGIRDHRDKLLQENQKMSTESEILKAENWYLKGIVLSLQLVCLQHNLVIPQHCPHVEEKTLDILNQSIPKSIASYINVNSRNKLQISSKLLHDSPEISNIRFQQEHRQRMELQQQQHQQQQHQQQQQQQQQHHQHQQHQQFQPQSVPQHLPNGTILITPDGVRTLNERNRFAPPQQQNTSWYGNEIDNSNNQHSPQQKIHRTTTTEDANPYAGLPPLSPMSTTTDSEKQDSKNMFGTDIGRELPLPHPHPVMLSNEPITSNLAAIQTLRLRLRLQSACVRMDSIPYAIQPTLLQLAIPHDPRIDLIPTPHMRDRMILYRDQFDLDDCFRCLLSGSVFHGGDPAISGNWQLPAEFFEKFWFLTIDYNLRRCTNQWRKLQGLQEIKQDQIPCEKPKPQTNNQPMQGGLSYEDLSGYLGVQLTSNNKNQQQHQGSEVTPIQLMNGYGVLNNPAAGSVDRKSNTAPANSPWDMMIGQKKYDMMMTGMYNTNNDTDRKPNQ</sequence>
<dbReference type="InterPro" id="IPR004827">
    <property type="entry name" value="bZIP"/>
</dbReference>
<dbReference type="InterPro" id="IPR050936">
    <property type="entry name" value="AP-1-like"/>
</dbReference>
<dbReference type="InterPro" id="IPR046347">
    <property type="entry name" value="bZIP_sf"/>
</dbReference>
<keyword evidence="3" id="KW-0175">Coiled coil</keyword>
<dbReference type="PANTHER" id="PTHR40621:SF6">
    <property type="entry name" value="AP-1-LIKE TRANSCRIPTION FACTOR YAP1-RELATED"/>
    <property type="match status" value="1"/>
</dbReference>
<evidence type="ECO:0000313" key="7">
    <source>
        <dbReference type="Proteomes" id="UP001473302"/>
    </source>
</evidence>
<feature type="compositionally biased region" description="Polar residues" evidence="4">
    <location>
        <begin position="269"/>
        <end position="292"/>
    </location>
</feature>
<comment type="subcellular location">
    <subcellularLocation>
        <location evidence="1">Nucleus</location>
    </subcellularLocation>
</comment>
<feature type="compositionally biased region" description="Polar residues" evidence="4">
    <location>
        <begin position="1"/>
        <end position="12"/>
    </location>
</feature>
<accession>A0ABP9YIQ2</accession>
<evidence type="ECO:0000256" key="3">
    <source>
        <dbReference type="SAM" id="Coils"/>
    </source>
</evidence>
<dbReference type="Gene3D" id="1.20.5.170">
    <property type="match status" value="1"/>
</dbReference>
<name>A0ABP9YIQ2_9FUNG</name>
<dbReference type="PROSITE" id="PS50217">
    <property type="entry name" value="BZIP"/>
    <property type="match status" value="1"/>
</dbReference>
<dbReference type="EMBL" id="BAABUK010000002">
    <property type="protein sequence ID" value="GAA5806723.1"/>
    <property type="molecule type" value="Genomic_DNA"/>
</dbReference>
<evidence type="ECO:0000256" key="1">
    <source>
        <dbReference type="ARBA" id="ARBA00004123"/>
    </source>
</evidence>
<feature type="region of interest" description="Disordered" evidence="4">
    <location>
        <begin position="266"/>
        <end position="325"/>
    </location>
</feature>
<evidence type="ECO:0000256" key="2">
    <source>
        <dbReference type="ARBA" id="ARBA00023242"/>
    </source>
</evidence>
<dbReference type="InterPro" id="IPR021833">
    <property type="entry name" value="DUF3425"/>
</dbReference>
<organism evidence="6 7">
    <name type="scientific">Mucor flavus</name>
    <dbReference type="NCBI Taxonomy" id="439312"/>
    <lineage>
        <taxon>Eukaryota</taxon>
        <taxon>Fungi</taxon>
        <taxon>Fungi incertae sedis</taxon>
        <taxon>Mucoromycota</taxon>
        <taxon>Mucoromycotina</taxon>
        <taxon>Mucoromycetes</taxon>
        <taxon>Mucorales</taxon>
        <taxon>Mucorineae</taxon>
        <taxon>Mucoraceae</taxon>
        <taxon>Mucor</taxon>
    </lineage>
</organism>
<feature type="coiled-coil region" evidence="3">
    <location>
        <begin position="81"/>
        <end position="122"/>
    </location>
</feature>
<feature type="region of interest" description="Disordered" evidence="4">
    <location>
        <begin position="1"/>
        <end position="72"/>
    </location>
</feature>
<reference evidence="6 7" key="1">
    <citation type="submission" date="2024-04" db="EMBL/GenBank/DDBJ databases">
        <title>genome sequences of Mucor flavus KT1a and Helicostylum pulchrum KT1b strains isolated from the surface of a dry-aged beef.</title>
        <authorList>
            <person name="Toyotome T."/>
            <person name="Hosono M."/>
            <person name="Torimaru M."/>
            <person name="Fukuda K."/>
            <person name="Mikami N."/>
        </authorList>
    </citation>
    <scope>NUCLEOTIDE SEQUENCE [LARGE SCALE GENOMIC DNA]</scope>
    <source>
        <strain evidence="6 7">KT1a</strain>
    </source>
</reference>
<feature type="compositionally biased region" description="Acidic residues" evidence="4">
    <location>
        <begin position="16"/>
        <end position="31"/>
    </location>
</feature>
<feature type="region of interest" description="Disordered" evidence="4">
    <location>
        <begin position="202"/>
        <end position="249"/>
    </location>
</feature>
<dbReference type="Pfam" id="PF11905">
    <property type="entry name" value="DUF3425"/>
    <property type="match status" value="1"/>
</dbReference>
<dbReference type="Pfam" id="PF00170">
    <property type="entry name" value="bZIP_1"/>
    <property type="match status" value="1"/>
</dbReference>
<proteinExistence type="predicted"/>
<dbReference type="CDD" id="cd14688">
    <property type="entry name" value="bZIP_YAP"/>
    <property type="match status" value="1"/>
</dbReference>
<dbReference type="SUPFAM" id="SSF57959">
    <property type="entry name" value="Leucine zipper domain"/>
    <property type="match status" value="1"/>
</dbReference>
<comment type="caution">
    <text evidence="6">The sequence shown here is derived from an EMBL/GenBank/DDBJ whole genome shotgun (WGS) entry which is preliminary data.</text>
</comment>
<evidence type="ECO:0000256" key="4">
    <source>
        <dbReference type="SAM" id="MobiDB-lite"/>
    </source>
</evidence>
<feature type="compositionally biased region" description="Low complexity" evidence="4">
    <location>
        <begin position="208"/>
        <end position="226"/>
    </location>
</feature>
<protein>
    <recommendedName>
        <fullName evidence="5">BZIP domain-containing protein</fullName>
    </recommendedName>
</protein>
<evidence type="ECO:0000259" key="5">
    <source>
        <dbReference type="PROSITE" id="PS50217"/>
    </source>
</evidence>
<feature type="compositionally biased region" description="Low complexity" evidence="4">
    <location>
        <begin position="33"/>
        <end position="42"/>
    </location>
</feature>
<dbReference type="PROSITE" id="PS00036">
    <property type="entry name" value="BZIP_BASIC"/>
    <property type="match status" value="1"/>
</dbReference>
<dbReference type="PANTHER" id="PTHR40621">
    <property type="entry name" value="TRANSCRIPTION FACTOR KAPC-RELATED"/>
    <property type="match status" value="1"/>
</dbReference>
<dbReference type="Proteomes" id="UP001473302">
    <property type="component" value="Unassembled WGS sequence"/>
</dbReference>
<gene>
    <name evidence="6" type="ORF">MFLAVUS_000071</name>
</gene>
<feature type="domain" description="BZIP" evidence="5">
    <location>
        <begin position="69"/>
        <end position="122"/>
    </location>
</feature>
<keyword evidence="2" id="KW-0539">Nucleus</keyword>
<evidence type="ECO:0000313" key="6">
    <source>
        <dbReference type="EMBL" id="GAA5806723.1"/>
    </source>
</evidence>
<keyword evidence="7" id="KW-1185">Reference proteome</keyword>